<dbReference type="KEGG" id="scor:J3U87_02475"/>
<dbReference type="InterPro" id="IPR011008">
    <property type="entry name" value="Dimeric_a/b-barrel"/>
</dbReference>
<feature type="domain" description="DUF3291" evidence="1">
    <location>
        <begin position="6"/>
        <end position="144"/>
    </location>
</feature>
<dbReference type="SUPFAM" id="SSF54909">
    <property type="entry name" value="Dimeric alpha+beta barrel"/>
    <property type="match status" value="1"/>
</dbReference>
<evidence type="ECO:0000259" key="1">
    <source>
        <dbReference type="Pfam" id="PF11695"/>
    </source>
</evidence>
<sequence>MTTYHLAQYNVARALYPLDDPRMQGFVTQLDTINALAERAPGFVWRLKSDSGNSTDINPYDDPHMIINMSVWEDPDSLFEFTYHTDHVKVFADRLQWFERMKGQPSLVLWWVEAGVIPDEYEGKRRLALLADEGPSAKAFTLKKRFDPPAT</sequence>
<dbReference type="Proteomes" id="UP000663929">
    <property type="component" value="Chromosome"/>
</dbReference>
<dbReference type="InterPro" id="IPR021708">
    <property type="entry name" value="DUF3291"/>
</dbReference>
<dbReference type="RefSeq" id="WP_237381441.1">
    <property type="nucleotide sequence ID" value="NZ_CP071793.1"/>
</dbReference>
<dbReference type="AlphaFoldDB" id="A0A8A4TMU5"/>
<evidence type="ECO:0000313" key="2">
    <source>
        <dbReference type="EMBL" id="QTD51309.1"/>
    </source>
</evidence>
<dbReference type="EMBL" id="CP071793">
    <property type="protein sequence ID" value="QTD51309.1"/>
    <property type="molecule type" value="Genomic_DNA"/>
</dbReference>
<protein>
    <submittedName>
        <fullName evidence="2">DUF3291 domain-containing protein</fullName>
    </submittedName>
</protein>
<reference evidence="2" key="1">
    <citation type="submission" date="2021-03" db="EMBL/GenBank/DDBJ databases">
        <title>Acanthopleuribacteraceae sp. M133.</title>
        <authorList>
            <person name="Wang G."/>
        </authorList>
    </citation>
    <scope>NUCLEOTIDE SEQUENCE</scope>
    <source>
        <strain evidence="2">M133</strain>
    </source>
</reference>
<organism evidence="2 3">
    <name type="scientific">Sulfidibacter corallicola</name>
    <dbReference type="NCBI Taxonomy" id="2818388"/>
    <lineage>
        <taxon>Bacteria</taxon>
        <taxon>Pseudomonadati</taxon>
        <taxon>Acidobacteriota</taxon>
        <taxon>Holophagae</taxon>
        <taxon>Acanthopleuribacterales</taxon>
        <taxon>Acanthopleuribacteraceae</taxon>
        <taxon>Sulfidibacter</taxon>
    </lineage>
</organism>
<gene>
    <name evidence="2" type="ORF">J3U87_02475</name>
</gene>
<evidence type="ECO:0000313" key="3">
    <source>
        <dbReference type="Proteomes" id="UP000663929"/>
    </source>
</evidence>
<proteinExistence type="predicted"/>
<accession>A0A8A4TMU5</accession>
<keyword evidence="3" id="KW-1185">Reference proteome</keyword>
<name>A0A8A4TMU5_SULCO</name>
<dbReference type="Pfam" id="PF11695">
    <property type="entry name" value="DUF3291"/>
    <property type="match status" value="1"/>
</dbReference>